<comment type="caution">
    <text evidence="2">The sequence shown here is derived from an EMBL/GenBank/DDBJ whole genome shotgun (WGS) entry which is preliminary data.</text>
</comment>
<dbReference type="EMBL" id="JARWAN010000010">
    <property type="protein sequence ID" value="MDR5898930.1"/>
    <property type="molecule type" value="Genomic_DNA"/>
</dbReference>
<dbReference type="RefSeq" id="WP_309655840.1">
    <property type="nucleotide sequence ID" value="NZ_JARWAN010000010.1"/>
</dbReference>
<evidence type="ECO:0000313" key="3">
    <source>
        <dbReference type="Proteomes" id="UP001254564"/>
    </source>
</evidence>
<keyword evidence="1" id="KW-0812">Transmembrane</keyword>
<dbReference type="Proteomes" id="UP001254564">
    <property type="component" value="Unassembled WGS sequence"/>
</dbReference>
<organism evidence="2 3">
    <name type="scientific">Vreelandella vilamensis</name>
    <dbReference type="NCBI Taxonomy" id="531309"/>
    <lineage>
        <taxon>Bacteria</taxon>
        <taxon>Pseudomonadati</taxon>
        <taxon>Pseudomonadota</taxon>
        <taxon>Gammaproteobacteria</taxon>
        <taxon>Oceanospirillales</taxon>
        <taxon>Halomonadaceae</taxon>
        <taxon>Vreelandella</taxon>
    </lineage>
</organism>
<keyword evidence="1" id="KW-1133">Transmembrane helix</keyword>
<dbReference type="SUPFAM" id="SSF48371">
    <property type="entry name" value="ARM repeat"/>
    <property type="match status" value="1"/>
</dbReference>
<dbReference type="Pfam" id="PF13646">
    <property type="entry name" value="HEAT_2"/>
    <property type="match status" value="1"/>
</dbReference>
<proteinExistence type="predicted"/>
<reference evidence="2 3" key="1">
    <citation type="submission" date="2023-04" db="EMBL/GenBank/DDBJ databases">
        <title>A long-awaited taxogenomic arrangement of the family Halomonadaceae.</title>
        <authorList>
            <person name="De La Haba R."/>
            <person name="Chuvochina M."/>
            <person name="Wittouck S."/>
            <person name="Arahal D.R."/>
            <person name="Sanchez-Porro C."/>
            <person name="Hugenholtz P."/>
            <person name="Ventosa A."/>
        </authorList>
    </citation>
    <scope>NUCLEOTIDE SEQUENCE [LARGE SCALE GENOMIC DNA]</scope>
    <source>
        <strain evidence="2 3">DSM 21020</strain>
    </source>
</reference>
<protein>
    <submittedName>
        <fullName evidence="2">HEAT repeat domain-containing protein</fullName>
    </submittedName>
</protein>
<name>A0ABU1H492_9GAMM</name>
<keyword evidence="3" id="KW-1185">Reference proteome</keyword>
<keyword evidence="1" id="KW-0472">Membrane</keyword>
<accession>A0ABU1H492</accession>
<evidence type="ECO:0000313" key="2">
    <source>
        <dbReference type="EMBL" id="MDR5898930.1"/>
    </source>
</evidence>
<evidence type="ECO:0000256" key="1">
    <source>
        <dbReference type="SAM" id="Phobius"/>
    </source>
</evidence>
<feature type="transmembrane region" description="Helical" evidence="1">
    <location>
        <begin position="71"/>
        <end position="102"/>
    </location>
</feature>
<dbReference type="InterPro" id="IPR016024">
    <property type="entry name" value="ARM-type_fold"/>
</dbReference>
<sequence length="339" mass="37868">MSTHETAARASPLKSLPWLVAGLLFESTAAYPWWVAITLPTTEMIALHGVGSVLLAEGLRRALPTPYQRPALGVLLFFALLIFILPAVGFLGLAFGLVPALYRTAPQRASRWQPLDLPALPYQPMVPPSADSVAMREGLTSVLSYSDNSRQRQEAILACRHLPRRQAVSLLRQGLTDPTDDVRLLAYSMLSGIERDLDEQIKTLSTARQDNGDPFGQHAEALAMHYWEYDYLKLAQGSTARFLLNQALDYLDQAIDCADSAHRQLLRGRLCLALNDDQGAKTAFQQCQRLGMHDDDLAPYRAELAFQTRDYASMLTQLARLSPTAREQPILHPLLEYWR</sequence>
<gene>
    <name evidence="2" type="ORF">QC823_07995</name>
</gene>